<evidence type="ECO:0000259" key="9">
    <source>
        <dbReference type="PROSITE" id="PS51330"/>
    </source>
</evidence>
<keyword evidence="5 7" id="KW-0521">NADP</keyword>
<dbReference type="PRINTS" id="PR00070">
    <property type="entry name" value="DHFR"/>
</dbReference>
<dbReference type="InterPro" id="IPR001796">
    <property type="entry name" value="DHFR_dom"/>
</dbReference>
<evidence type="ECO:0000313" key="10">
    <source>
        <dbReference type="EMBL" id="MFC3885238.1"/>
    </source>
</evidence>
<evidence type="ECO:0000256" key="8">
    <source>
        <dbReference type="RuleBase" id="RU004474"/>
    </source>
</evidence>
<accession>A0ABV8B4H9</accession>
<dbReference type="PROSITE" id="PS00075">
    <property type="entry name" value="DHFR_1"/>
    <property type="match status" value="1"/>
</dbReference>
<name>A0ABV8B4H9_9BACI</name>
<sequence>MISLIAAMDENRLIGKNNDLPWRLPADLAYFKKVTMGRTVVMGRKTFESIGKPLPGRENVIVTSRQDYKAEGAAVVHSLDELLAFDNHSKELFIIGGARLYEQTLPHANRLYLTEIQEQFEGDTYFPVFNQSEWNVIFKEQGVKDEKNSYTYFFTIYER</sequence>
<feature type="domain" description="DHFR" evidence="9">
    <location>
        <begin position="1"/>
        <end position="159"/>
    </location>
</feature>
<protein>
    <recommendedName>
        <fullName evidence="3 7">Dihydrofolate reductase</fullName>
        <ecNumber evidence="3 7">1.5.1.3</ecNumber>
    </recommendedName>
</protein>
<dbReference type="EMBL" id="JBHRZT010000068">
    <property type="protein sequence ID" value="MFC3885238.1"/>
    <property type="molecule type" value="Genomic_DNA"/>
</dbReference>
<dbReference type="InterPro" id="IPR012259">
    <property type="entry name" value="DHFR"/>
</dbReference>
<evidence type="ECO:0000256" key="3">
    <source>
        <dbReference type="ARBA" id="ARBA00012856"/>
    </source>
</evidence>
<organism evidence="10 11">
    <name type="scientific">Bacillus songklensis</name>
    <dbReference type="NCBI Taxonomy" id="1069116"/>
    <lineage>
        <taxon>Bacteria</taxon>
        <taxon>Bacillati</taxon>
        <taxon>Bacillota</taxon>
        <taxon>Bacilli</taxon>
        <taxon>Bacillales</taxon>
        <taxon>Bacillaceae</taxon>
        <taxon>Bacillus</taxon>
    </lineage>
</organism>
<evidence type="ECO:0000256" key="7">
    <source>
        <dbReference type="PIRNR" id="PIRNR000194"/>
    </source>
</evidence>
<keyword evidence="4 7" id="KW-0554">One-carbon metabolism</keyword>
<keyword evidence="6 7" id="KW-0560">Oxidoreductase</keyword>
<comment type="caution">
    <text evidence="10">The sequence shown here is derived from an EMBL/GenBank/DDBJ whole genome shotgun (WGS) entry which is preliminary data.</text>
</comment>
<evidence type="ECO:0000256" key="5">
    <source>
        <dbReference type="ARBA" id="ARBA00022857"/>
    </source>
</evidence>
<evidence type="ECO:0000256" key="1">
    <source>
        <dbReference type="ARBA" id="ARBA00004903"/>
    </source>
</evidence>
<dbReference type="EC" id="1.5.1.3" evidence="3 7"/>
<keyword evidence="11" id="KW-1185">Reference proteome</keyword>
<dbReference type="RefSeq" id="WP_377917437.1">
    <property type="nucleotide sequence ID" value="NZ_JBHRZT010000068.1"/>
</dbReference>
<evidence type="ECO:0000256" key="4">
    <source>
        <dbReference type="ARBA" id="ARBA00022563"/>
    </source>
</evidence>
<dbReference type="CDD" id="cd00209">
    <property type="entry name" value="DHFR"/>
    <property type="match status" value="1"/>
</dbReference>
<evidence type="ECO:0000313" key="11">
    <source>
        <dbReference type="Proteomes" id="UP001595752"/>
    </source>
</evidence>
<dbReference type="PANTHER" id="PTHR48069">
    <property type="entry name" value="DIHYDROFOLATE REDUCTASE"/>
    <property type="match status" value="1"/>
</dbReference>
<dbReference type="PROSITE" id="PS51330">
    <property type="entry name" value="DHFR_2"/>
    <property type="match status" value="1"/>
</dbReference>
<dbReference type="InterPro" id="IPR017925">
    <property type="entry name" value="DHFR_CS"/>
</dbReference>
<reference evidence="11" key="1">
    <citation type="journal article" date="2019" name="Int. J. Syst. Evol. Microbiol.">
        <title>The Global Catalogue of Microorganisms (GCM) 10K type strain sequencing project: providing services to taxonomists for standard genome sequencing and annotation.</title>
        <authorList>
            <consortium name="The Broad Institute Genomics Platform"/>
            <consortium name="The Broad Institute Genome Sequencing Center for Infectious Disease"/>
            <person name="Wu L."/>
            <person name="Ma J."/>
        </authorList>
    </citation>
    <scope>NUCLEOTIDE SEQUENCE [LARGE SCALE GENOMIC DNA]</scope>
    <source>
        <strain evidence="11">CCUG 61889</strain>
    </source>
</reference>
<dbReference type="PIRSF" id="PIRSF000194">
    <property type="entry name" value="DHFR"/>
    <property type="match status" value="1"/>
</dbReference>
<evidence type="ECO:0000256" key="6">
    <source>
        <dbReference type="ARBA" id="ARBA00023002"/>
    </source>
</evidence>
<dbReference type="InterPro" id="IPR024072">
    <property type="entry name" value="DHFR-like_dom_sf"/>
</dbReference>
<gene>
    <name evidence="10" type="primary">folA</name>
    <name evidence="10" type="ORF">ACFOU2_17865</name>
</gene>
<dbReference type="PANTHER" id="PTHR48069:SF3">
    <property type="entry name" value="DIHYDROFOLATE REDUCTASE"/>
    <property type="match status" value="1"/>
</dbReference>
<comment type="pathway">
    <text evidence="1 7">Cofactor biosynthesis; tetrahydrofolate biosynthesis; 5,6,7,8-tetrahydrofolate from 7,8-dihydrofolate: step 1/1.</text>
</comment>
<comment type="catalytic activity">
    <reaction evidence="7">
        <text>(6S)-5,6,7,8-tetrahydrofolate + NADP(+) = 7,8-dihydrofolate + NADPH + H(+)</text>
        <dbReference type="Rhea" id="RHEA:15009"/>
        <dbReference type="ChEBI" id="CHEBI:15378"/>
        <dbReference type="ChEBI" id="CHEBI:57451"/>
        <dbReference type="ChEBI" id="CHEBI:57453"/>
        <dbReference type="ChEBI" id="CHEBI:57783"/>
        <dbReference type="ChEBI" id="CHEBI:58349"/>
        <dbReference type="EC" id="1.5.1.3"/>
    </reaction>
</comment>
<dbReference type="Pfam" id="PF00186">
    <property type="entry name" value="DHFR_1"/>
    <property type="match status" value="1"/>
</dbReference>
<evidence type="ECO:0000256" key="2">
    <source>
        <dbReference type="ARBA" id="ARBA00009539"/>
    </source>
</evidence>
<proteinExistence type="inferred from homology"/>
<dbReference type="Proteomes" id="UP001595752">
    <property type="component" value="Unassembled WGS sequence"/>
</dbReference>
<dbReference type="SUPFAM" id="SSF53597">
    <property type="entry name" value="Dihydrofolate reductase-like"/>
    <property type="match status" value="1"/>
</dbReference>
<dbReference type="Gene3D" id="3.40.430.10">
    <property type="entry name" value="Dihydrofolate Reductase, subunit A"/>
    <property type="match status" value="1"/>
</dbReference>
<dbReference type="NCBIfam" id="NF008037">
    <property type="entry name" value="PRK10769.1"/>
    <property type="match status" value="1"/>
</dbReference>
<comment type="similarity">
    <text evidence="2 7 8">Belongs to the dihydrofolate reductase family.</text>
</comment>
<comment type="function">
    <text evidence="7">Key enzyme in folate metabolism. Catalyzes an essential reaction for de novo glycine and purine synthesis, and for DNA precursor synthesis.</text>
</comment>